<dbReference type="AlphaFoldDB" id="B5VZQ8"/>
<keyword evidence="2" id="KW-1185">Reference proteome</keyword>
<dbReference type="RefSeq" id="WP_006668941.1">
    <property type="nucleotide sequence ID" value="NZ_ABYK01000011.1"/>
</dbReference>
<evidence type="ECO:0000313" key="1">
    <source>
        <dbReference type="EMBL" id="EDZ95283.1"/>
    </source>
</evidence>
<reference evidence="1 2" key="1">
    <citation type="journal article" date="2011" name="Appl. Environ. Microbiol.">
        <title>Contribution of a Sodium Ion Gradient to Energy Conservation during Fermentation in the Cyanobacterium Arthrospira (Spirulina) maxima CS-328.</title>
        <authorList>
            <person name="Carrieri D."/>
            <person name="Ananyev G."/>
            <person name="Lenz O."/>
            <person name="Bryant D.A."/>
            <person name="Dismukes G.C."/>
        </authorList>
    </citation>
    <scope>NUCLEOTIDE SEQUENCE [LARGE SCALE GENOMIC DNA]</scope>
    <source>
        <strain evidence="1 2">CS-328</strain>
    </source>
</reference>
<organism evidence="1 2">
    <name type="scientific">Limnospira maxima CS-328</name>
    <dbReference type="NCBI Taxonomy" id="513049"/>
    <lineage>
        <taxon>Bacteria</taxon>
        <taxon>Bacillati</taxon>
        <taxon>Cyanobacteriota</taxon>
        <taxon>Cyanophyceae</taxon>
        <taxon>Oscillatoriophycideae</taxon>
        <taxon>Oscillatoriales</taxon>
        <taxon>Sirenicapillariaceae</taxon>
        <taxon>Limnospira</taxon>
    </lineage>
</organism>
<accession>B5VZQ8</accession>
<gene>
    <name evidence="1" type="ORF">AmaxDRAFT_1884</name>
</gene>
<proteinExistence type="predicted"/>
<protein>
    <submittedName>
        <fullName evidence="1">Uncharacterized protein</fullName>
    </submittedName>
</protein>
<evidence type="ECO:0000313" key="2">
    <source>
        <dbReference type="Proteomes" id="UP000004061"/>
    </source>
</evidence>
<comment type="caution">
    <text evidence="1">The sequence shown here is derived from an EMBL/GenBank/DDBJ whole genome shotgun (WGS) entry which is preliminary data.</text>
</comment>
<dbReference type="EMBL" id="ABYK01000011">
    <property type="protein sequence ID" value="EDZ95283.1"/>
    <property type="molecule type" value="Genomic_DNA"/>
</dbReference>
<name>B5VZQ8_LIMMA</name>
<sequence length="91" mass="10215">MKAIGFLNFKTDGLLISNELNRSISDNRSPLYFSIKSPWGFFTTGTQRTPNNESDRLDLKSNLIRAIAIYIPLLQIVQFSIANPATLLKSP</sequence>
<dbReference type="Proteomes" id="UP000004061">
    <property type="component" value="Unassembled WGS sequence"/>
</dbReference>